<dbReference type="AlphaFoldDB" id="A0A9W5PC32"/>
<organism evidence="2 3">
    <name type="scientific">Bacillus inaquosorum KCTC 13429</name>
    <dbReference type="NCBI Taxonomy" id="1236548"/>
    <lineage>
        <taxon>Bacteria</taxon>
        <taxon>Bacillati</taxon>
        <taxon>Bacillota</taxon>
        <taxon>Bacilli</taxon>
        <taxon>Bacillales</taxon>
        <taxon>Bacillaceae</taxon>
        <taxon>Bacillus</taxon>
    </lineage>
</organism>
<name>A0A9W5PC32_9BACI</name>
<proteinExistence type="predicted"/>
<evidence type="ECO:0000259" key="1">
    <source>
        <dbReference type="Pfam" id="PF06114"/>
    </source>
</evidence>
<dbReference type="RefSeq" id="WP_003240391.1">
    <property type="nucleotide sequence ID" value="NZ_AMXN01000006.1"/>
</dbReference>
<evidence type="ECO:0000313" key="3">
    <source>
        <dbReference type="Proteomes" id="UP000011182"/>
    </source>
</evidence>
<gene>
    <name evidence="2" type="ORF">BSI_32420</name>
</gene>
<reference evidence="2 3" key="1">
    <citation type="journal article" date="2014" name="Syst. Appl. Microbiol.">
        <title>Genomic insights into the taxonomic status of the three subspecies of Bacillus subtilis.</title>
        <authorList>
            <person name="Yi H."/>
            <person name="Chun J."/>
            <person name="Cha C.J."/>
        </authorList>
    </citation>
    <scope>NUCLEOTIDE SEQUENCE [LARGE SCALE GENOMIC DNA]</scope>
    <source>
        <strain evidence="2 3">KCTC 13429</strain>
    </source>
</reference>
<comment type="caution">
    <text evidence="2">The sequence shown here is derived from an EMBL/GenBank/DDBJ whole genome shotgun (WGS) entry which is preliminary data.</text>
</comment>
<dbReference type="EMBL" id="AMXN01000006">
    <property type="protein sequence ID" value="ELS60244.1"/>
    <property type="molecule type" value="Genomic_DNA"/>
</dbReference>
<dbReference type="Gene3D" id="1.10.10.2910">
    <property type="match status" value="1"/>
</dbReference>
<feature type="domain" description="IrrE N-terminal-like" evidence="1">
    <location>
        <begin position="30"/>
        <end position="151"/>
    </location>
</feature>
<keyword evidence="3" id="KW-1185">Reference proteome</keyword>
<accession>A0A9W5PC32</accession>
<dbReference type="Proteomes" id="UP000011182">
    <property type="component" value="Unassembled WGS sequence"/>
</dbReference>
<sequence>MITIYTSKGIKHKVQSVIKTHGTNNVYEICNIQNIYILKNDLGQANGLLQHDKATDQYLIHINENLQHQQFVIAHELGHYFLHKRLNTFKVVNCSKVLKDKLELQASLFASELILTDKMLNEALPYIQGFNKEQIAAYFNVPSFVTDYKLSQIGSFNNRKIYSQEISAFG</sequence>
<dbReference type="Pfam" id="PF06114">
    <property type="entry name" value="Peptidase_M78"/>
    <property type="match status" value="1"/>
</dbReference>
<dbReference type="InterPro" id="IPR010359">
    <property type="entry name" value="IrrE_HExxH"/>
</dbReference>
<protein>
    <recommendedName>
        <fullName evidence="1">IrrE N-terminal-like domain-containing protein</fullName>
    </recommendedName>
</protein>
<evidence type="ECO:0000313" key="2">
    <source>
        <dbReference type="EMBL" id="ELS60244.1"/>
    </source>
</evidence>